<dbReference type="RefSeq" id="WP_161862315.1">
    <property type="nucleotide sequence ID" value="NZ_CP046620.1"/>
</dbReference>
<protein>
    <submittedName>
        <fullName evidence="2">YdcF family protein</fullName>
    </submittedName>
</protein>
<reference evidence="2 3" key="1">
    <citation type="submission" date="2019-12" db="EMBL/GenBank/DDBJ databases">
        <title>Complete genome sequence of Algicella marina strain 9Alg 56(T) isolated from the red alga Tichocarpus crinitus.</title>
        <authorList>
            <person name="Kim S.-G."/>
            <person name="Nedashkovskaya O.I."/>
        </authorList>
    </citation>
    <scope>NUCLEOTIDE SEQUENCE [LARGE SCALE GENOMIC DNA]</scope>
    <source>
        <strain evidence="2 3">9Alg 56</strain>
    </source>
</reference>
<dbReference type="Pfam" id="PF02698">
    <property type="entry name" value="DUF218"/>
    <property type="match status" value="1"/>
</dbReference>
<feature type="domain" description="DUF218" evidence="1">
    <location>
        <begin position="21"/>
        <end position="131"/>
    </location>
</feature>
<accession>A0A6P1T1W6</accession>
<name>A0A6P1T1W6_9RHOB</name>
<dbReference type="InterPro" id="IPR003848">
    <property type="entry name" value="DUF218"/>
</dbReference>
<dbReference type="AlphaFoldDB" id="A0A6P1T1W6"/>
<dbReference type="KEGG" id="amaq:GO499_11500"/>
<dbReference type="Proteomes" id="UP000464495">
    <property type="component" value="Chromosome"/>
</dbReference>
<evidence type="ECO:0000259" key="1">
    <source>
        <dbReference type="Pfam" id="PF02698"/>
    </source>
</evidence>
<evidence type="ECO:0000313" key="3">
    <source>
        <dbReference type="Proteomes" id="UP000464495"/>
    </source>
</evidence>
<gene>
    <name evidence="2" type="ORF">GO499_11500</name>
</gene>
<keyword evidence="3" id="KW-1185">Reference proteome</keyword>
<evidence type="ECO:0000313" key="2">
    <source>
        <dbReference type="EMBL" id="QHQ35755.1"/>
    </source>
</evidence>
<proteinExistence type="predicted"/>
<organism evidence="2 3">
    <name type="scientific">Algicella marina</name>
    <dbReference type="NCBI Taxonomy" id="2683284"/>
    <lineage>
        <taxon>Bacteria</taxon>
        <taxon>Pseudomonadati</taxon>
        <taxon>Pseudomonadota</taxon>
        <taxon>Alphaproteobacteria</taxon>
        <taxon>Rhodobacterales</taxon>
        <taxon>Paracoccaceae</taxon>
        <taxon>Algicella</taxon>
    </lineage>
</organism>
<dbReference type="EMBL" id="CP046620">
    <property type="protein sequence ID" value="QHQ35755.1"/>
    <property type="molecule type" value="Genomic_DNA"/>
</dbReference>
<sequence>MALDDAIGIVLVLANLMDADGRLNRETAARVELGHQLLGREEILFFIGWDYREDSDIAIADAMRAHGPDLAESRVMINRQSRDSVGDAILSRRDIEARFERYKLTVVSSDYHIDRLKHVFGRVYGSGKEIAFAAAASEAGQDVMASEQRSIEAFDRTFAGVESGDLPAFTARLLAKHPFYNGAVHPRMVLEPK</sequence>